<evidence type="ECO:0000256" key="8">
    <source>
        <dbReference type="ARBA" id="ARBA00023002"/>
    </source>
</evidence>
<dbReference type="Proteomes" id="UP001649381">
    <property type="component" value="Unassembled WGS sequence"/>
</dbReference>
<proteinExistence type="inferred from homology"/>
<evidence type="ECO:0000313" key="13">
    <source>
        <dbReference type="Proteomes" id="UP001649381"/>
    </source>
</evidence>
<evidence type="ECO:0000256" key="5">
    <source>
        <dbReference type="ARBA" id="ARBA00022575"/>
    </source>
</evidence>
<evidence type="ECO:0000313" key="12">
    <source>
        <dbReference type="EMBL" id="MCF6138408.1"/>
    </source>
</evidence>
<evidence type="ECO:0000256" key="10">
    <source>
        <dbReference type="ARBA" id="ARBA00031155"/>
    </source>
</evidence>
<evidence type="ECO:0000256" key="1">
    <source>
        <dbReference type="ARBA" id="ARBA00001917"/>
    </source>
</evidence>
<evidence type="ECO:0000256" key="9">
    <source>
        <dbReference type="ARBA" id="ARBA00023033"/>
    </source>
</evidence>
<dbReference type="RefSeq" id="WP_236334846.1">
    <property type="nucleotide sequence ID" value="NZ_JAKIJS010000001.1"/>
</dbReference>
<comment type="function">
    <text evidence="2">Nitronate monooxygenase that uses molecular oxygen to catalyze the oxidative denitrification of alkyl nitronates. Acts on propionate 3-nitronate (P3N), the presumed physiological substrate. Probably functions in the detoxification of P3N, a metabolic poison produced by plants and fungi as a defense mechanism.</text>
</comment>
<evidence type="ECO:0000256" key="7">
    <source>
        <dbReference type="ARBA" id="ARBA00022643"/>
    </source>
</evidence>
<evidence type="ECO:0000256" key="6">
    <source>
        <dbReference type="ARBA" id="ARBA00022630"/>
    </source>
</evidence>
<dbReference type="Gene3D" id="3.20.20.70">
    <property type="entry name" value="Aldolase class I"/>
    <property type="match status" value="1"/>
</dbReference>
<dbReference type="EMBL" id="JAKIJS010000001">
    <property type="protein sequence ID" value="MCF6138408.1"/>
    <property type="molecule type" value="Genomic_DNA"/>
</dbReference>
<evidence type="ECO:0000256" key="4">
    <source>
        <dbReference type="ARBA" id="ARBA00013457"/>
    </source>
</evidence>
<reference evidence="12 13" key="1">
    <citation type="submission" date="2022-01" db="EMBL/GenBank/DDBJ databases">
        <title>Alkalihalobacillus sp. EGI L200015, a novel bacterium isolated from a salt lake sediment.</title>
        <authorList>
            <person name="Gao L."/>
            <person name="Fang B.-Z."/>
            <person name="Li W.-J."/>
        </authorList>
    </citation>
    <scope>NUCLEOTIDE SEQUENCE [LARGE SCALE GENOMIC DNA]</scope>
    <source>
        <strain evidence="12 13">KCTC 12718</strain>
    </source>
</reference>
<keyword evidence="7" id="KW-0288">FMN</keyword>
<comment type="catalytic activity">
    <reaction evidence="11">
        <text>3 propionate 3-nitronate + 3 O2 + H2O = 3 3-oxopropanoate + 2 nitrate + nitrite + H2O2 + 3 H(+)</text>
        <dbReference type="Rhea" id="RHEA:57332"/>
        <dbReference type="ChEBI" id="CHEBI:15377"/>
        <dbReference type="ChEBI" id="CHEBI:15378"/>
        <dbReference type="ChEBI" id="CHEBI:15379"/>
        <dbReference type="ChEBI" id="CHEBI:16240"/>
        <dbReference type="ChEBI" id="CHEBI:16301"/>
        <dbReference type="ChEBI" id="CHEBI:17632"/>
        <dbReference type="ChEBI" id="CHEBI:33190"/>
        <dbReference type="ChEBI" id="CHEBI:136067"/>
    </reaction>
</comment>
<keyword evidence="8" id="KW-0560">Oxidoreductase</keyword>
<sequence>MYTQVCELLQIKHPIIQAGMAGGITTPQLVAAVSNAGGLGTIGAGYLTPNETRKVIREVRDLTDHPFAVNLFRVEKAYGDSRTVKVKKALSNVYNELGIHMTADEPVVEDYYEEQFNVLLDEEVPVISTTFGVPTHNQVIAAQQKKLKVMTMVTTVEEAIQAELAGVDAIIAQGGEAGGHRGTFKAEQGAASIGTFALVPQIVDRVKIPVIASGGIMDGRGLIAALALGAGGIQLGTRFLNSIESGANPLYKKALLESNEESTVITTAFSGRPARAIRNAFIDLFDSNSNFISPLRYPIQNLVTKEIRKAAKQQGKSEYMSLWAGQGNRLIKEGQSAGQILAEILLEASQIKHSL</sequence>
<dbReference type="GO" id="GO:0004497">
    <property type="term" value="F:monooxygenase activity"/>
    <property type="evidence" value="ECO:0007669"/>
    <property type="project" value="UniProtKB-KW"/>
</dbReference>
<accession>A0ABS9H3G7</accession>
<keyword evidence="9 12" id="KW-0503">Monooxygenase</keyword>
<dbReference type="PANTHER" id="PTHR42747:SF3">
    <property type="entry name" value="NITRONATE MONOOXYGENASE-RELATED"/>
    <property type="match status" value="1"/>
</dbReference>
<comment type="cofactor">
    <cofactor evidence="1">
        <name>FMN</name>
        <dbReference type="ChEBI" id="CHEBI:58210"/>
    </cofactor>
</comment>
<dbReference type="InterPro" id="IPR004136">
    <property type="entry name" value="NMO"/>
</dbReference>
<comment type="caution">
    <text evidence="12">The sequence shown here is derived from an EMBL/GenBank/DDBJ whole genome shotgun (WGS) entry which is preliminary data.</text>
</comment>
<evidence type="ECO:0000256" key="2">
    <source>
        <dbReference type="ARBA" id="ARBA00003535"/>
    </source>
</evidence>
<gene>
    <name evidence="12" type="ORF">L2716_11775</name>
</gene>
<comment type="similarity">
    <text evidence="3">Belongs to the nitronate monooxygenase family. NMO class I subfamily.</text>
</comment>
<keyword evidence="13" id="KW-1185">Reference proteome</keyword>
<evidence type="ECO:0000256" key="3">
    <source>
        <dbReference type="ARBA" id="ARBA00009881"/>
    </source>
</evidence>
<dbReference type="PANTHER" id="PTHR42747">
    <property type="entry name" value="NITRONATE MONOOXYGENASE-RELATED"/>
    <property type="match status" value="1"/>
</dbReference>
<protein>
    <recommendedName>
        <fullName evidence="4">Probable nitronate monooxygenase</fullName>
    </recommendedName>
    <alternativeName>
        <fullName evidence="10">Propionate 3-nitronate monooxygenase</fullName>
    </alternativeName>
</protein>
<name>A0ABS9H3G7_9BACL</name>
<keyword evidence="5" id="KW-0216">Detoxification</keyword>
<keyword evidence="6" id="KW-0285">Flavoprotein</keyword>
<dbReference type="InterPro" id="IPR013785">
    <property type="entry name" value="Aldolase_TIM"/>
</dbReference>
<dbReference type="SUPFAM" id="SSF51412">
    <property type="entry name" value="Inosine monophosphate dehydrogenase (IMPDH)"/>
    <property type="match status" value="1"/>
</dbReference>
<dbReference type="CDD" id="cd04730">
    <property type="entry name" value="NPD_like"/>
    <property type="match status" value="1"/>
</dbReference>
<dbReference type="Pfam" id="PF03060">
    <property type="entry name" value="NMO"/>
    <property type="match status" value="1"/>
</dbReference>
<organism evidence="12 13">
    <name type="scientific">Pseudalkalibacillus berkeleyi</name>
    <dbReference type="NCBI Taxonomy" id="1069813"/>
    <lineage>
        <taxon>Bacteria</taxon>
        <taxon>Bacillati</taxon>
        <taxon>Bacillota</taxon>
        <taxon>Bacilli</taxon>
        <taxon>Bacillales</taxon>
        <taxon>Fictibacillaceae</taxon>
        <taxon>Pseudalkalibacillus</taxon>
    </lineage>
</organism>
<evidence type="ECO:0000256" key="11">
    <source>
        <dbReference type="ARBA" id="ARBA00049401"/>
    </source>
</evidence>